<dbReference type="EMBL" id="CP033928">
    <property type="protein sequence ID" value="AZA60235.1"/>
    <property type="molecule type" value="Genomic_DNA"/>
</dbReference>
<dbReference type="RefSeq" id="WP_123885268.1">
    <property type="nucleotide sequence ID" value="NZ_CP033928.1"/>
</dbReference>
<evidence type="ECO:0000313" key="2">
    <source>
        <dbReference type="Proteomes" id="UP000269076"/>
    </source>
</evidence>
<reference evidence="1 2" key="1">
    <citation type="submission" date="2018-11" db="EMBL/GenBank/DDBJ databases">
        <title>Proposal to divide the Flavobacteriaceae and reorganize its genera based on Amino Acid Identity values calculated from whole genome sequences.</title>
        <authorList>
            <person name="Nicholson A.C."/>
            <person name="Gulvik C.A."/>
            <person name="Whitney A.M."/>
            <person name="Humrighouse B.W."/>
            <person name="Bell M."/>
            <person name="Holmes B."/>
            <person name="Steigerwalt A."/>
            <person name="Villarma A."/>
            <person name="Sheth M."/>
            <person name="Batra D."/>
            <person name="Pryor J."/>
            <person name="Bernardet J.-F."/>
            <person name="Hugo C."/>
            <person name="Kampfer P."/>
            <person name="Newman J."/>
            <person name="Mcquiston J.R."/>
        </authorList>
    </citation>
    <scope>NUCLEOTIDE SEQUENCE [LARGE SCALE GENOMIC DNA]</scope>
    <source>
        <strain evidence="1 2">G0211</strain>
    </source>
</reference>
<gene>
    <name evidence="1" type="ORF">EG340_03920</name>
</gene>
<accession>A0A3G6N2V3</accession>
<dbReference type="AlphaFoldDB" id="A0A3G6N2V3"/>
<dbReference type="Proteomes" id="UP000269076">
    <property type="component" value="Chromosome"/>
</dbReference>
<organism evidence="1 2">
    <name type="scientific">Chryseobacterium indoltheticum</name>
    <dbReference type="NCBI Taxonomy" id="254"/>
    <lineage>
        <taxon>Bacteria</taxon>
        <taxon>Pseudomonadati</taxon>
        <taxon>Bacteroidota</taxon>
        <taxon>Flavobacteriia</taxon>
        <taxon>Flavobacteriales</taxon>
        <taxon>Weeksellaceae</taxon>
        <taxon>Chryseobacterium group</taxon>
        <taxon>Chryseobacterium</taxon>
    </lineage>
</organism>
<proteinExistence type="predicted"/>
<evidence type="ECO:0000313" key="1">
    <source>
        <dbReference type="EMBL" id="AZA60235.1"/>
    </source>
</evidence>
<protein>
    <submittedName>
        <fullName evidence="1">Uncharacterized protein</fullName>
    </submittedName>
</protein>
<name>A0A3G6N2V3_9FLAO</name>
<sequence length="99" mass="11465">MAKFIVRVELIDAETETYTAFHKQMYKKGFTRSISLDNTQKLYMLPDAEYYYNGVIDDINVIKTNVEFAALTTNKKHKIVITKAEEIEAIGLNRVMKLN</sequence>